<name>A0A6J5NDH6_9CAUD</name>
<protein>
    <submittedName>
        <fullName evidence="1">Uncharacterized protein</fullName>
    </submittedName>
</protein>
<accession>A0A6J5NDH6</accession>
<proteinExistence type="predicted"/>
<reference evidence="1" key="1">
    <citation type="submission" date="2020-04" db="EMBL/GenBank/DDBJ databases">
        <authorList>
            <person name="Chiriac C."/>
            <person name="Salcher M."/>
            <person name="Ghai R."/>
            <person name="Kavagutti S V."/>
        </authorList>
    </citation>
    <scope>NUCLEOTIDE SEQUENCE</scope>
</reference>
<dbReference type="EMBL" id="LR796624">
    <property type="protein sequence ID" value="CAB4155058.1"/>
    <property type="molecule type" value="Genomic_DNA"/>
</dbReference>
<organism evidence="1">
    <name type="scientific">uncultured Caudovirales phage</name>
    <dbReference type="NCBI Taxonomy" id="2100421"/>
    <lineage>
        <taxon>Viruses</taxon>
        <taxon>Duplodnaviria</taxon>
        <taxon>Heunggongvirae</taxon>
        <taxon>Uroviricota</taxon>
        <taxon>Caudoviricetes</taxon>
        <taxon>Peduoviridae</taxon>
        <taxon>Maltschvirus</taxon>
        <taxon>Maltschvirus maltsch</taxon>
    </lineage>
</organism>
<evidence type="ECO:0000313" key="1">
    <source>
        <dbReference type="EMBL" id="CAB4155058.1"/>
    </source>
</evidence>
<sequence>MINLLMPNGDFLYSYPQVTRVEVITNNGRELVRYECSNVQVSLQDDGQTIKVFLFSTYE</sequence>
<gene>
    <name evidence="1" type="ORF">UFOVP649_65</name>
</gene>